<reference evidence="2 3" key="1">
    <citation type="submission" date="2019-02" db="EMBL/GenBank/DDBJ databases">
        <title>Arcanobacterium bovis sp. nov., isolated from the milk of a cow with mastitis.</title>
        <authorList>
            <person name="Sammra O."/>
            <person name="Foster G."/>
            <person name="Hassan A."/>
            <person name="Alssahen M."/>
            <person name="Laemmler C."/>
            <person name="Borowiak M."/>
            <person name="Malorny B."/>
            <person name="Abdulmawjood A."/>
        </authorList>
    </citation>
    <scope>NUCLEOTIDE SEQUENCE [LARGE SCALE GENOMIC DNA]</scope>
    <source>
        <strain evidence="2 3">C605018/01/1</strain>
    </source>
</reference>
<organism evidence="2 3">
    <name type="scientific">Arcanobacterium bovis</name>
    <dbReference type="NCBI Taxonomy" id="2529275"/>
    <lineage>
        <taxon>Bacteria</taxon>
        <taxon>Bacillati</taxon>
        <taxon>Actinomycetota</taxon>
        <taxon>Actinomycetes</taxon>
        <taxon>Actinomycetales</taxon>
        <taxon>Actinomycetaceae</taxon>
        <taxon>Arcanobacterium</taxon>
    </lineage>
</organism>
<dbReference type="InterPro" id="IPR025579">
    <property type="entry name" value="DUF4357"/>
</dbReference>
<dbReference type="AlphaFoldDB" id="A0A4Q9V3T2"/>
<sequence>MSTPKTIELFLLDGTAAGRKKASLSNWTGVVFLLPRTTIETSRDRDDLRQTGVYFLFGTDDSDKTKVYIGQACERKNGQGVLARIIEHREEKLDYWTHAIALITSNDSFGPTEISYLEHRFTQMARDAGRYDVANGNDPSIGKVTEEKRAELDEFITNAKLLIGVLGYRVFDPINEARSVTPEAPHELTNADAGATATVEPLLQLTWGSAQATGRQTSDGFAVLAGSKLRPETEFTNTVPGSALKQRERYRDAIDSSTSTLVKDVLLASPSGAAAFVVGASANGMTAWKTEDGVTLAELERREE</sequence>
<accession>A0A4Q9V3T2</accession>
<name>A0A4Q9V3T2_9ACTO</name>
<feature type="domain" description="DUF4357" evidence="1">
    <location>
        <begin position="258"/>
        <end position="296"/>
    </location>
</feature>
<proteinExistence type="predicted"/>
<dbReference type="EMBL" id="SJDT01000001">
    <property type="protein sequence ID" value="TBW23783.1"/>
    <property type="molecule type" value="Genomic_DNA"/>
</dbReference>
<protein>
    <submittedName>
        <fullName evidence="2">GIY-YIG nuclease family protein</fullName>
    </submittedName>
</protein>
<dbReference type="RefSeq" id="WP_131279308.1">
    <property type="nucleotide sequence ID" value="NZ_JBHSLR010000009.1"/>
</dbReference>
<evidence type="ECO:0000313" key="3">
    <source>
        <dbReference type="Proteomes" id="UP000293036"/>
    </source>
</evidence>
<comment type="caution">
    <text evidence="2">The sequence shown here is derived from an EMBL/GenBank/DDBJ whole genome shotgun (WGS) entry which is preliminary data.</text>
</comment>
<dbReference type="Pfam" id="PF14267">
    <property type="entry name" value="DUF4357"/>
    <property type="match status" value="1"/>
</dbReference>
<dbReference type="CDD" id="cd10447">
    <property type="entry name" value="GIY-YIG_unchar_2"/>
    <property type="match status" value="1"/>
</dbReference>
<dbReference type="OrthoDB" id="2656488at2"/>
<dbReference type="Proteomes" id="UP000293036">
    <property type="component" value="Unassembled WGS sequence"/>
</dbReference>
<evidence type="ECO:0000313" key="2">
    <source>
        <dbReference type="EMBL" id="TBW23783.1"/>
    </source>
</evidence>
<evidence type="ECO:0000259" key="1">
    <source>
        <dbReference type="Pfam" id="PF14267"/>
    </source>
</evidence>
<gene>
    <name evidence="2" type="ORF">EZJ44_01205</name>
</gene>
<keyword evidence="3" id="KW-1185">Reference proteome</keyword>